<evidence type="ECO:0000313" key="10">
    <source>
        <dbReference type="EMBL" id="KAJ5095225.1"/>
    </source>
</evidence>
<feature type="region of interest" description="Disordered" evidence="7">
    <location>
        <begin position="37"/>
        <end position="61"/>
    </location>
</feature>
<organism evidence="10 11">
    <name type="scientific">Penicillium argentinense</name>
    <dbReference type="NCBI Taxonomy" id="1131581"/>
    <lineage>
        <taxon>Eukaryota</taxon>
        <taxon>Fungi</taxon>
        <taxon>Dikarya</taxon>
        <taxon>Ascomycota</taxon>
        <taxon>Pezizomycotina</taxon>
        <taxon>Eurotiomycetes</taxon>
        <taxon>Eurotiomycetidae</taxon>
        <taxon>Eurotiales</taxon>
        <taxon>Aspergillaceae</taxon>
        <taxon>Penicillium</taxon>
    </lineage>
</organism>
<comment type="caution">
    <text evidence="10">The sequence shown here is derived from an EMBL/GenBank/DDBJ whole genome shotgun (WGS) entry which is preliminary data.</text>
</comment>
<dbReference type="GO" id="GO:0016020">
    <property type="term" value="C:membrane"/>
    <property type="evidence" value="ECO:0007669"/>
    <property type="project" value="UniProtKB-SubCell"/>
</dbReference>
<evidence type="ECO:0000313" key="11">
    <source>
        <dbReference type="Proteomes" id="UP001149074"/>
    </source>
</evidence>
<dbReference type="PROSITE" id="PS50922">
    <property type="entry name" value="TLC"/>
    <property type="match status" value="1"/>
</dbReference>
<evidence type="ECO:0000256" key="5">
    <source>
        <dbReference type="ARBA" id="ARBA00023136"/>
    </source>
</evidence>
<gene>
    <name evidence="10" type="ORF">N7532_007516</name>
</gene>
<keyword evidence="5 6" id="KW-0472">Membrane</keyword>
<keyword evidence="4 8" id="KW-1133">Transmembrane helix</keyword>
<dbReference type="PANTHER" id="PTHR12560">
    <property type="entry name" value="LONGEVITY ASSURANCE FACTOR 1 LAG1"/>
    <property type="match status" value="1"/>
</dbReference>
<dbReference type="InterPro" id="IPR016439">
    <property type="entry name" value="Lag1/Lac1-like"/>
</dbReference>
<dbReference type="EMBL" id="JAPQKI010000006">
    <property type="protein sequence ID" value="KAJ5095225.1"/>
    <property type="molecule type" value="Genomic_DNA"/>
</dbReference>
<reference evidence="10" key="1">
    <citation type="submission" date="2022-11" db="EMBL/GenBank/DDBJ databases">
        <authorList>
            <person name="Petersen C."/>
        </authorList>
    </citation>
    <scope>NUCLEOTIDE SEQUENCE</scope>
    <source>
        <strain evidence="10">IBT 30761</strain>
    </source>
</reference>
<feature type="compositionally biased region" description="Acidic residues" evidence="7">
    <location>
        <begin position="392"/>
        <end position="403"/>
    </location>
</feature>
<dbReference type="SMART" id="SM00724">
    <property type="entry name" value="TLC"/>
    <property type="match status" value="1"/>
</dbReference>
<evidence type="ECO:0000259" key="9">
    <source>
        <dbReference type="PROSITE" id="PS50922"/>
    </source>
</evidence>
<evidence type="ECO:0000256" key="7">
    <source>
        <dbReference type="SAM" id="MobiDB-lite"/>
    </source>
</evidence>
<feature type="region of interest" description="Disordered" evidence="7">
    <location>
        <begin position="389"/>
        <end position="455"/>
    </location>
</feature>
<dbReference type="GO" id="GO:0046513">
    <property type="term" value="P:ceramide biosynthetic process"/>
    <property type="evidence" value="ECO:0007669"/>
    <property type="project" value="InterPro"/>
</dbReference>
<keyword evidence="11" id="KW-1185">Reference proteome</keyword>
<keyword evidence="3 6" id="KW-0812">Transmembrane</keyword>
<evidence type="ECO:0000256" key="4">
    <source>
        <dbReference type="ARBA" id="ARBA00022989"/>
    </source>
</evidence>
<feature type="transmembrane region" description="Helical" evidence="8">
    <location>
        <begin position="157"/>
        <end position="174"/>
    </location>
</feature>
<evidence type="ECO:0000256" key="6">
    <source>
        <dbReference type="PROSITE-ProRule" id="PRU00205"/>
    </source>
</evidence>
<evidence type="ECO:0000256" key="3">
    <source>
        <dbReference type="ARBA" id="ARBA00022692"/>
    </source>
</evidence>
<dbReference type="InterPro" id="IPR006634">
    <property type="entry name" value="TLC-dom"/>
</dbReference>
<feature type="domain" description="TLC" evidence="9">
    <location>
        <begin position="153"/>
        <end position="384"/>
    </location>
</feature>
<comment type="subcellular location">
    <subcellularLocation>
        <location evidence="1">Membrane</location>
        <topology evidence="1">Multi-pass membrane protein</topology>
    </subcellularLocation>
</comment>
<feature type="transmembrane region" description="Helical" evidence="8">
    <location>
        <begin position="114"/>
        <end position="136"/>
    </location>
</feature>
<sequence length="471" mass="53097">MDKETAVPSQAELNVYVSSPSGSRAKETTFREWVVNNQIGTHTPPPRPATAASTASEDNSHRPSLVTGISLTILAMLLALHNLYPSLRPYTQPFFELSYYDPATNQYVQGWDDVYFVVSAALVLTAIRAIAIEWIIQPMARHAGLGRKGSIRLAEQGWQVMYYSFVWATGLYLWKNSYYWFDFSAIWDEWPARPLSGLMKWYLLVELAFLIQSIFIIHVEEKRKDHYQMFAHHVITSTLLTSAYIYGFYNVSNVVLCLMDIVDFLLPAAKILKYLKYQNACNVGFGIFMSTWFMTRHVLYNMLWWSIYTNVPDKMAYGCYSSATTKMISTTASADLFGPFRSFDEPICMSPTIKFIFLSFLLSIQVLSIVWFTMIVRVAYTTITTGAAEDSRSDDEDEAEVDTEATPNGTVRLAAKDGVSVPPVAVDTAPGLDRRRSNGSASVRARGRGRVPFDQSDRKALLGRIGCDKPT</sequence>
<feature type="transmembrane region" description="Helical" evidence="8">
    <location>
        <begin position="65"/>
        <end position="84"/>
    </location>
</feature>
<name>A0A9W9F7U3_9EURO</name>
<evidence type="ECO:0000256" key="1">
    <source>
        <dbReference type="ARBA" id="ARBA00004141"/>
    </source>
</evidence>
<evidence type="ECO:0000256" key="2">
    <source>
        <dbReference type="ARBA" id="ARBA00009808"/>
    </source>
</evidence>
<dbReference type="PANTHER" id="PTHR12560:SF0">
    <property type="entry name" value="LD18904P"/>
    <property type="match status" value="1"/>
</dbReference>
<reference evidence="10" key="2">
    <citation type="journal article" date="2023" name="IMA Fungus">
        <title>Comparative genomic study of the Penicillium genus elucidates a diverse pangenome and 15 lateral gene transfer events.</title>
        <authorList>
            <person name="Petersen C."/>
            <person name="Sorensen T."/>
            <person name="Nielsen M.R."/>
            <person name="Sondergaard T.E."/>
            <person name="Sorensen J.L."/>
            <person name="Fitzpatrick D.A."/>
            <person name="Frisvad J.C."/>
            <person name="Nielsen K.L."/>
        </authorList>
    </citation>
    <scope>NUCLEOTIDE SEQUENCE</scope>
    <source>
        <strain evidence="10">IBT 30761</strain>
    </source>
</reference>
<accession>A0A9W9F7U3</accession>
<feature type="transmembrane region" description="Helical" evidence="8">
    <location>
        <begin position="199"/>
        <end position="217"/>
    </location>
</feature>
<dbReference type="GO" id="GO:0050291">
    <property type="term" value="F:sphingosine N-acyltransferase activity"/>
    <property type="evidence" value="ECO:0007669"/>
    <property type="project" value="InterPro"/>
</dbReference>
<feature type="transmembrane region" description="Helical" evidence="8">
    <location>
        <begin position="355"/>
        <end position="376"/>
    </location>
</feature>
<dbReference type="RefSeq" id="XP_056473375.1">
    <property type="nucleotide sequence ID" value="XM_056620009.1"/>
</dbReference>
<proteinExistence type="inferred from homology"/>
<evidence type="ECO:0000256" key="8">
    <source>
        <dbReference type="SAM" id="Phobius"/>
    </source>
</evidence>
<dbReference type="OrthoDB" id="537032at2759"/>
<dbReference type="AlphaFoldDB" id="A0A9W9F7U3"/>
<feature type="transmembrane region" description="Helical" evidence="8">
    <location>
        <begin position="284"/>
        <end position="307"/>
    </location>
</feature>
<comment type="similarity">
    <text evidence="2">Belongs to the sphingosine N-acyltransferase family.</text>
</comment>
<dbReference type="GeneID" id="81358988"/>
<protein>
    <recommendedName>
        <fullName evidence="9">TLC domain-containing protein</fullName>
    </recommendedName>
</protein>
<dbReference type="Proteomes" id="UP001149074">
    <property type="component" value="Unassembled WGS sequence"/>
</dbReference>
<dbReference type="Pfam" id="PF03798">
    <property type="entry name" value="TRAM_LAG1_CLN8"/>
    <property type="match status" value="1"/>
</dbReference>